<dbReference type="eggNOG" id="ENOG502QQ65">
    <property type="taxonomic scope" value="Eukaryota"/>
</dbReference>
<dbReference type="Proteomes" id="UP000266841">
    <property type="component" value="Unassembled WGS sequence"/>
</dbReference>
<name>K0RNA9_THAOC</name>
<keyword evidence="2" id="KW-1185">Reference proteome</keyword>
<evidence type="ECO:0000313" key="2">
    <source>
        <dbReference type="Proteomes" id="UP000266841"/>
    </source>
</evidence>
<dbReference type="InterPro" id="IPR006597">
    <property type="entry name" value="Sel1-like"/>
</dbReference>
<organism evidence="1 2">
    <name type="scientific">Thalassiosira oceanica</name>
    <name type="common">Marine diatom</name>
    <dbReference type="NCBI Taxonomy" id="159749"/>
    <lineage>
        <taxon>Eukaryota</taxon>
        <taxon>Sar</taxon>
        <taxon>Stramenopiles</taxon>
        <taxon>Ochrophyta</taxon>
        <taxon>Bacillariophyta</taxon>
        <taxon>Coscinodiscophyceae</taxon>
        <taxon>Thalassiosirophycidae</taxon>
        <taxon>Thalassiosirales</taxon>
        <taxon>Thalassiosiraceae</taxon>
        <taxon>Thalassiosira</taxon>
    </lineage>
</organism>
<dbReference type="PANTHER" id="PTHR43628">
    <property type="entry name" value="ACTIVATOR OF C KINASE PROTEIN 1-RELATED"/>
    <property type="match status" value="1"/>
</dbReference>
<dbReference type="Pfam" id="PF08238">
    <property type="entry name" value="Sel1"/>
    <property type="match status" value="2"/>
</dbReference>
<dbReference type="OrthoDB" id="40126at2759"/>
<comment type="caution">
    <text evidence="1">The sequence shown here is derived from an EMBL/GenBank/DDBJ whole genome shotgun (WGS) entry which is preliminary data.</text>
</comment>
<dbReference type="SUPFAM" id="SSF81901">
    <property type="entry name" value="HCP-like"/>
    <property type="match status" value="1"/>
</dbReference>
<dbReference type="Gene3D" id="1.25.40.10">
    <property type="entry name" value="Tetratricopeptide repeat domain"/>
    <property type="match status" value="1"/>
</dbReference>
<sequence>MDLVSFLFSDSQQHIQDLTKLPSKYTIKFTGGNQTLADENDVVGIGSGKCNLGLLYANGSDVEKDMDKAFRHYEAAAMKGHVFARHNLGCEEFETGNYDLALQHWMIAAKLGDEHSLTNVKRLFMAGLATKADYAGALRGYKKALGGNDEP</sequence>
<protein>
    <submittedName>
        <fullName evidence="1">Uncharacterized protein</fullName>
    </submittedName>
</protein>
<proteinExistence type="predicted"/>
<reference evidence="1 2" key="1">
    <citation type="journal article" date="2012" name="Genome Biol.">
        <title>Genome and low-iron response of an oceanic diatom adapted to chronic iron limitation.</title>
        <authorList>
            <person name="Lommer M."/>
            <person name="Specht M."/>
            <person name="Roy A.S."/>
            <person name="Kraemer L."/>
            <person name="Andreson R."/>
            <person name="Gutowska M.A."/>
            <person name="Wolf J."/>
            <person name="Bergner S.V."/>
            <person name="Schilhabel M.B."/>
            <person name="Klostermeier U.C."/>
            <person name="Beiko R.G."/>
            <person name="Rosenstiel P."/>
            <person name="Hippler M."/>
            <person name="Laroche J."/>
        </authorList>
    </citation>
    <scope>NUCLEOTIDE SEQUENCE [LARGE SCALE GENOMIC DNA]</scope>
    <source>
        <strain evidence="1 2">CCMP1005</strain>
    </source>
</reference>
<accession>K0RNA9</accession>
<evidence type="ECO:0000313" key="1">
    <source>
        <dbReference type="EMBL" id="EJK53694.1"/>
    </source>
</evidence>
<dbReference type="InterPro" id="IPR011990">
    <property type="entry name" value="TPR-like_helical_dom_sf"/>
</dbReference>
<dbReference type="SMART" id="SM00671">
    <property type="entry name" value="SEL1"/>
    <property type="match status" value="2"/>
</dbReference>
<dbReference type="AlphaFoldDB" id="K0RNA9"/>
<dbReference type="EMBL" id="AGNL01037242">
    <property type="protein sequence ID" value="EJK53694.1"/>
    <property type="molecule type" value="Genomic_DNA"/>
</dbReference>
<gene>
    <name evidence="1" type="ORF">THAOC_26814</name>
</gene>
<dbReference type="InterPro" id="IPR052945">
    <property type="entry name" value="Mitotic_Regulator"/>
</dbReference>
<dbReference type="PANTHER" id="PTHR43628:SF1">
    <property type="entry name" value="CHITIN SYNTHASE REGULATORY FACTOR 2-RELATED"/>
    <property type="match status" value="1"/>
</dbReference>